<keyword evidence="1" id="KW-1133">Transmembrane helix</keyword>
<proteinExistence type="predicted"/>
<dbReference type="OrthoDB" id="9996963at2"/>
<name>A0A415DSH1_9FIRM</name>
<protein>
    <submittedName>
        <fullName evidence="2">DUF4854 domain-containing protein</fullName>
    </submittedName>
</protein>
<keyword evidence="1" id="KW-0812">Transmembrane</keyword>
<dbReference type="EMBL" id="QRMS01000013">
    <property type="protein sequence ID" value="RHJ82672.1"/>
    <property type="molecule type" value="Genomic_DNA"/>
</dbReference>
<accession>A0A415DSH1</accession>
<sequence>MVNLWLLGIRNKFQLEKSLVKNLSQIYNMNTIIFIYKGESNMKKRNTKTLLTSVVLVLTLSVMALLTGCGGPSTLEEYINDNNEAKQELEKLNQSSQKGMDVSTTVKENTIIYTFKYDKTFTDKEKDAMAEYFEKYLDTAASTFQSIAKEMEEKSEIEGVKVRITYKNGDDSEIYNREFDAGK</sequence>
<dbReference type="Pfam" id="PF16146">
    <property type="entry name" value="DUF4854"/>
    <property type="match status" value="1"/>
</dbReference>
<comment type="caution">
    <text evidence="2">The sequence shown here is derived from an EMBL/GenBank/DDBJ whole genome shotgun (WGS) entry which is preliminary data.</text>
</comment>
<feature type="transmembrane region" description="Helical" evidence="1">
    <location>
        <begin position="50"/>
        <end position="68"/>
    </location>
</feature>
<dbReference type="InterPro" id="IPR032327">
    <property type="entry name" value="DUF4854"/>
</dbReference>
<keyword evidence="1" id="KW-0472">Membrane</keyword>
<gene>
    <name evidence="2" type="ORF">DW099_19740</name>
</gene>
<keyword evidence="3" id="KW-1185">Reference proteome</keyword>
<evidence type="ECO:0000256" key="1">
    <source>
        <dbReference type="SAM" id="Phobius"/>
    </source>
</evidence>
<organism evidence="2 3">
    <name type="scientific">Emergencia timonensis</name>
    <dbReference type="NCBI Taxonomy" id="1776384"/>
    <lineage>
        <taxon>Bacteria</taxon>
        <taxon>Bacillati</taxon>
        <taxon>Bacillota</taxon>
        <taxon>Clostridia</taxon>
        <taxon>Peptostreptococcales</taxon>
        <taxon>Anaerovoracaceae</taxon>
        <taxon>Emergencia</taxon>
    </lineage>
</organism>
<dbReference type="Proteomes" id="UP000284841">
    <property type="component" value="Unassembled WGS sequence"/>
</dbReference>
<reference evidence="2 3" key="1">
    <citation type="submission" date="2018-08" db="EMBL/GenBank/DDBJ databases">
        <title>A genome reference for cultivated species of the human gut microbiota.</title>
        <authorList>
            <person name="Zou Y."/>
            <person name="Xue W."/>
            <person name="Luo G."/>
        </authorList>
    </citation>
    <scope>NUCLEOTIDE SEQUENCE [LARGE SCALE GENOMIC DNA]</scope>
    <source>
        <strain evidence="2 3">AM07-24</strain>
    </source>
</reference>
<evidence type="ECO:0000313" key="2">
    <source>
        <dbReference type="EMBL" id="RHJ82672.1"/>
    </source>
</evidence>
<dbReference type="AlphaFoldDB" id="A0A415DSH1"/>
<evidence type="ECO:0000313" key="3">
    <source>
        <dbReference type="Proteomes" id="UP000284841"/>
    </source>
</evidence>